<accession>A0ACC1MIN1</accession>
<proteinExistence type="predicted"/>
<organism evidence="1 2">
    <name type="scientific">Trametes sanguinea</name>
    <dbReference type="NCBI Taxonomy" id="158606"/>
    <lineage>
        <taxon>Eukaryota</taxon>
        <taxon>Fungi</taxon>
        <taxon>Dikarya</taxon>
        <taxon>Basidiomycota</taxon>
        <taxon>Agaricomycotina</taxon>
        <taxon>Agaricomycetes</taxon>
        <taxon>Polyporales</taxon>
        <taxon>Polyporaceae</taxon>
        <taxon>Trametes</taxon>
    </lineage>
</organism>
<name>A0ACC1MIN1_9APHY</name>
<keyword evidence="2" id="KW-1185">Reference proteome</keyword>
<sequence length="166" mass="18527">MGRGKPHPGTTYLALRRGATHAAELRDHTLTETSIQEYNVLRETLVRSGLKSPLTYYRAFSADSNVEEDKSTHMIGVHALSAVTYHATHSTEISQEALQIRKPALFIATSKDYVCTPRDGRANMAKFAPHAKIVELNVGHWAQLEATEQFNRVLEDWIQSLPLSGN</sequence>
<dbReference type="Proteomes" id="UP001144978">
    <property type="component" value="Unassembled WGS sequence"/>
</dbReference>
<protein>
    <submittedName>
        <fullName evidence="1">Uncharacterized protein</fullName>
    </submittedName>
</protein>
<reference evidence="1" key="1">
    <citation type="submission" date="2022-08" db="EMBL/GenBank/DDBJ databases">
        <title>Genome Sequence of Pycnoporus sanguineus.</title>
        <authorList>
            <person name="Buettner E."/>
        </authorList>
    </citation>
    <scope>NUCLEOTIDE SEQUENCE</scope>
    <source>
        <strain evidence="1">CG-C14</strain>
    </source>
</reference>
<evidence type="ECO:0000313" key="2">
    <source>
        <dbReference type="Proteomes" id="UP001144978"/>
    </source>
</evidence>
<comment type="caution">
    <text evidence="1">The sequence shown here is derived from an EMBL/GenBank/DDBJ whole genome shotgun (WGS) entry which is preliminary data.</text>
</comment>
<gene>
    <name evidence="1" type="ORF">NUW54_g13678</name>
</gene>
<evidence type="ECO:0000313" key="1">
    <source>
        <dbReference type="EMBL" id="KAJ2966877.1"/>
    </source>
</evidence>
<dbReference type="EMBL" id="JANSHE010006508">
    <property type="protein sequence ID" value="KAJ2966877.1"/>
    <property type="molecule type" value="Genomic_DNA"/>
</dbReference>